<protein>
    <submittedName>
        <fullName evidence="1">Lanthionine synthetase LanC family protein</fullName>
    </submittedName>
</protein>
<gene>
    <name evidence="1" type="ORF">ACFP3R_01790</name>
</gene>
<comment type="caution">
    <text evidence="1">The sequence shown here is derived from an EMBL/GenBank/DDBJ whole genome shotgun (WGS) entry which is preliminary data.</text>
</comment>
<dbReference type="Pfam" id="PF05147">
    <property type="entry name" value="LANC_like"/>
    <property type="match status" value="1"/>
</dbReference>
<keyword evidence="2" id="KW-1185">Reference proteome</keyword>
<dbReference type="Proteomes" id="UP001596220">
    <property type="component" value="Unassembled WGS sequence"/>
</dbReference>
<dbReference type="PRINTS" id="PR01950">
    <property type="entry name" value="LANCSUPER"/>
</dbReference>
<evidence type="ECO:0000313" key="2">
    <source>
        <dbReference type="Proteomes" id="UP001596220"/>
    </source>
</evidence>
<reference evidence="2" key="1">
    <citation type="journal article" date="2019" name="Int. J. Syst. Evol. Microbiol.">
        <title>The Global Catalogue of Microorganisms (GCM) 10K type strain sequencing project: providing services to taxonomists for standard genome sequencing and annotation.</title>
        <authorList>
            <consortium name="The Broad Institute Genomics Platform"/>
            <consortium name="The Broad Institute Genome Sequencing Center for Infectious Disease"/>
            <person name="Wu L."/>
            <person name="Ma J."/>
        </authorList>
    </citation>
    <scope>NUCLEOTIDE SEQUENCE [LARGE SCALE GENOMIC DNA]</scope>
    <source>
        <strain evidence="2">CGMCC 4.7246</strain>
    </source>
</reference>
<dbReference type="InterPro" id="IPR007822">
    <property type="entry name" value="LANC-like"/>
</dbReference>
<dbReference type="SUPFAM" id="SSF158745">
    <property type="entry name" value="LanC-like"/>
    <property type="match status" value="1"/>
</dbReference>
<dbReference type="RefSeq" id="WP_380632049.1">
    <property type="nucleotide sequence ID" value="NZ_JBHSQO010000001.1"/>
</dbReference>
<name>A0ABW1NYW2_9PSEU</name>
<accession>A0ABW1NYW2</accession>
<sequence length="378" mass="38569">MVNAVGEHPLVDGLARHALREWAEHGAPTPDPGPVVLASTLPPGDPVAALAARAWLGGLRRTTTAHPGLFGGLAGQLAGLRLLAAVHPPLERAAEAVSAALHRSPPGTPDGLAYGDYDLVGGPAGVLLAHCVPAARPGGTDVIAARLAALCEEGAGGLRCTAYDGHELLGWVQGRINAGLAHGVPGVVVALAAALRAGSDVAEPLRGLARWLPAQARRDPLGIVSWPTAGGAPPPARAVRRQAWCYGCPGAAWALWEAGDALGEPGFTTPATTAMRSLCDHYDEDFHLYGEAVTDRVAVCHGAAGVLAVADAFATHADLPEAAGLRHRLADHLGRRGEEVAELARTDMSLLTGAAGVLAALRTAAGAPRGWLPAIGLR</sequence>
<dbReference type="EMBL" id="JBHSQO010000001">
    <property type="protein sequence ID" value="MFC6087995.1"/>
    <property type="molecule type" value="Genomic_DNA"/>
</dbReference>
<organism evidence="1 2">
    <name type="scientific">Saccharothrix lopnurensis</name>
    <dbReference type="NCBI Taxonomy" id="1670621"/>
    <lineage>
        <taxon>Bacteria</taxon>
        <taxon>Bacillati</taxon>
        <taxon>Actinomycetota</taxon>
        <taxon>Actinomycetes</taxon>
        <taxon>Pseudonocardiales</taxon>
        <taxon>Pseudonocardiaceae</taxon>
        <taxon>Saccharothrix</taxon>
    </lineage>
</organism>
<evidence type="ECO:0000313" key="1">
    <source>
        <dbReference type="EMBL" id="MFC6087995.1"/>
    </source>
</evidence>
<dbReference type="Gene3D" id="1.50.10.20">
    <property type="match status" value="1"/>
</dbReference>
<proteinExistence type="predicted"/>
<dbReference type="SMART" id="SM01260">
    <property type="entry name" value="LANC_like"/>
    <property type="match status" value="1"/>
</dbReference>